<sequence>MLTWRCRLVPRWLSCWGIWANILSMVASCLVFFEALEIISTAYILLNSATALHEIVFAVQLIHQGT</sequence>
<dbReference type="RefSeq" id="WP_370482422.1">
    <property type="nucleotide sequence ID" value="NZ_JBCNLX010000006.1"/>
</dbReference>
<keyword evidence="1" id="KW-0472">Membrane</keyword>
<accession>A0ABV4HBL3</accession>
<dbReference type="GeneID" id="97755051"/>
<gene>
    <name evidence="2" type="ORF">ABTW24_09695</name>
</gene>
<dbReference type="InterPro" id="IPR025495">
    <property type="entry name" value="DUF4386"/>
</dbReference>
<dbReference type="PROSITE" id="PS51257">
    <property type="entry name" value="PROKAR_LIPOPROTEIN"/>
    <property type="match status" value="1"/>
</dbReference>
<dbReference type="Proteomes" id="UP001566204">
    <property type="component" value="Unassembled WGS sequence"/>
</dbReference>
<feature type="transmembrane region" description="Helical" evidence="1">
    <location>
        <begin position="12"/>
        <end position="33"/>
    </location>
</feature>
<organism evidence="2 3">
    <name type="scientific">Sphingobacterium thalpophilum</name>
    <dbReference type="NCBI Taxonomy" id="259"/>
    <lineage>
        <taxon>Bacteria</taxon>
        <taxon>Pseudomonadati</taxon>
        <taxon>Bacteroidota</taxon>
        <taxon>Sphingobacteriia</taxon>
        <taxon>Sphingobacteriales</taxon>
        <taxon>Sphingobacteriaceae</taxon>
        <taxon>Sphingobacterium</taxon>
    </lineage>
</organism>
<reference evidence="2 3" key="1">
    <citation type="submission" date="2024-06" db="EMBL/GenBank/DDBJ databases">
        <title>Soil Sphingobacterium thalpophilum.</title>
        <authorList>
            <person name="Yang J."/>
            <person name="Li J."/>
        </authorList>
    </citation>
    <scope>NUCLEOTIDE SEQUENCE [LARGE SCALE GENOMIC DNA]</scope>
    <source>
        <strain evidence="2 3">22g91tb</strain>
    </source>
</reference>
<dbReference type="Pfam" id="PF14329">
    <property type="entry name" value="DUF4386"/>
    <property type="match status" value="1"/>
</dbReference>
<keyword evidence="3" id="KW-1185">Reference proteome</keyword>
<evidence type="ECO:0000313" key="2">
    <source>
        <dbReference type="EMBL" id="MEZ0451868.1"/>
    </source>
</evidence>
<keyword evidence="1" id="KW-0812">Transmembrane</keyword>
<keyword evidence="1" id="KW-1133">Transmembrane helix</keyword>
<comment type="caution">
    <text evidence="2">The sequence shown here is derived from an EMBL/GenBank/DDBJ whole genome shotgun (WGS) entry which is preliminary data.</text>
</comment>
<evidence type="ECO:0000256" key="1">
    <source>
        <dbReference type="SAM" id="Phobius"/>
    </source>
</evidence>
<name>A0ABV4HBL3_9SPHI</name>
<evidence type="ECO:0000313" key="3">
    <source>
        <dbReference type="Proteomes" id="UP001566204"/>
    </source>
</evidence>
<feature type="transmembrane region" description="Helical" evidence="1">
    <location>
        <begin position="39"/>
        <end position="62"/>
    </location>
</feature>
<dbReference type="EMBL" id="JBEOQB010000002">
    <property type="protein sequence ID" value="MEZ0451868.1"/>
    <property type="molecule type" value="Genomic_DNA"/>
</dbReference>
<proteinExistence type="predicted"/>
<protein>
    <submittedName>
        <fullName evidence="2">DUF4386 family protein</fullName>
    </submittedName>
</protein>